<feature type="transmembrane region" description="Helical" evidence="19">
    <location>
        <begin position="38"/>
        <end position="59"/>
    </location>
</feature>
<keyword evidence="11 19" id="KW-0460">Magnesium</keyword>
<dbReference type="GO" id="GO:0051073">
    <property type="term" value="F:adenosylcobinamide-GDP ribazoletransferase activity"/>
    <property type="evidence" value="ECO:0007669"/>
    <property type="project" value="UniProtKB-UniRule"/>
</dbReference>
<evidence type="ECO:0000256" key="16">
    <source>
        <dbReference type="ARBA" id="ARBA00032853"/>
    </source>
</evidence>
<dbReference type="PANTHER" id="PTHR34148:SF1">
    <property type="entry name" value="ADENOSYLCOBINAMIDE-GDP RIBAZOLETRANSFERASE"/>
    <property type="match status" value="1"/>
</dbReference>
<evidence type="ECO:0000256" key="5">
    <source>
        <dbReference type="ARBA" id="ARBA00013200"/>
    </source>
</evidence>
<evidence type="ECO:0000256" key="1">
    <source>
        <dbReference type="ARBA" id="ARBA00001946"/>
    </source>
</evidence>
<gene>
    <name evidence="19" type="primary">cobS</name>
    <name evidence="20" type="ORF">GLW04_06625</name>
</gene>
<keyword evidence="9 19" id="KW-0808">Transferase</keyword>
<evidence type="ECO:0000256" key="14">
    <source>
        <dbReference type="ARBA" id="ARBA00025228"/>
    </source>
</evidence>
<comment type="cofactor">
    <cofactor evidence="1 19">
        <name>Mg(2+)</name>
        <dbReference type="ChEBI" id="CHEBI:18420"/>
    </cofactor>
</comment>
<dbReference type="AlphaFoldDB" id="A0A845DPM2"/>
<dbReference type="PANTHER" id="PTHR34148">
    <property type="entry name" value="ADENOSYLCOBINAMIDE-GDP RIBAZOLETRANSFERASE"/>
    <property type="match status" value="1"/>
</dbReference>
<organism evidence="20 21">
    <name type="scientific">Halobacillus litoralis</name>
    <dbReference type="NCBI Taxonomy" id="45668"/>
    <lineage>
        <taxon>Bacteria</taxon>
        <taxon>Bacillati</taxon>
        <taxon>Bacillota</taxon>
        <taxon>Bacilli</taxon>
        <taxon>Bacillales</taxon>
        <taxon>Bacillaceae</taxon>
        <taxon>Halobacillus</taxon>
    </lineage>
</organism>
<comment type="catalytic activity">
    <reaction evidence="17 19">
        <text>alpha-ribazole + adenosylcob(III)inamide-GDP = adenosylcob(III)alamin + GMP + H(+)</text>
        <dbReference type="Rhea" id="RHEA:16049"/>
        <dbReference type="ChEBI" id="CHEBI:10329"/>
        <dbReference type="ChEBI" id="CHEBI:15378"/>
        <dbReference type="ChEBI" id="CHEBI:18408"/>
        <dbReference type="ChEBI" id="CHEBI:58115"/>
        <dbReference type="ChEBI" id="CHEBI:60487"/>
        <dbReference type="EC" id="2.7.8.26"/>
    </reaction>
</comment>
<evidence type="ECO:0000256" key="18">
    <source>
        <dbReference type="ARBA" id="ARBA00049504"/>
    </source>
</evidence>
<comment type="pathway">
    <text evidence="3 19">Cofactor biosynthesis; adenosylcobalamin biosynthesis; adenosylcobalamin from cob(II)yrinate a,c-diamide: step 7/7.</text>
</comment>
<dbReference type="GO" id="GO:0005886">
    <property type="term" value="C:plasma membrane"/>
    <property type="evidence" value="ECO:0007669"/>
    <property type="project" value="UniProtKB-SubCell"/>
</dbReference>
<dbReference type="InterPro" id="IPR003805">
    <property type="entry name" value="CobS"/>
</dbReference>
<keyword evidence="13 19" id="KW-0472">Membrane</keyword>
<feature type="transmembrane region" description="Helical" evidence="19">
    <location>
        <begin position="184"/>
        <end position="201"/>
    </location>
</feature>
<comment type="function">
    <text evidence="14 19">Joins adenosylcobinamide-GDP and alpha-ribazole to generate adenosylcobalamin (Ado-cobalamin). Also synthesizes adenosylcobalamin 5'-phosphate from adenosylcobinamide-GDP and alpha-ribazole 5'-phosphate.</text>
</comment>
<sequence>MKAWIQGVLLAFQFFSVLPVRRTLPMENTQLKGAMVSLPWVGLTAGGGALSVALLLDVYTPMSDGGIALTAMIISSVLTGGIHLDGWMDTGDAYFSYQSIEKRLEIMSDPRTGAFGVLSVLLLLAVRFLFLQETLHISFAAFASGLLVIPWFSRNIHLYHFAWTPPAKQEGLCVWFQSAYEKKLLIISFLQNFILITFFIVGYHSLWIPVILAFLSSLLLYGWMRRLSIQSFGGITGDVLGAAVEGGETLLWIVWWISILFVMA</sequence>
<evidence type="ECO:0000256" key="15">
    <source>
        <dbReference type="ARBA" id="ARBA00032605"/>
    </source>
</evidence>
<dbReference type="Proteomes" id="UP000460949">
    <property type="component" value="Unassembled WGS sequence"/>
</dbReference>
<evidence type="ECO:0000256" key="8">
    <source>
        <dbReference type="ARBA" id="ARBA00022573"/>
    </source>
</evidence>
<proteinExistence type="inferred from homology"/>
<feature type="transmembrane region" description="Helical" evidence="19">
    <location>
        <begin position="207"/>
        <end position="224"/>
    </location>
</feature>
<evidence type="ECO:0000256" key="12">
    <source>
        <dbReference type="ARBA" id="ARBA00022989"/>
    </source>
</evidence>
<dbReference type="HAMAP" id="MF_00719">
    <property type="entry name" value="CobS"/>
    <property type="match status" value="1"/>
</dbReference>
<evidence type="ECO:0000256" key="10">
    <source>
        <dbReference type="ARBA" id="ARBA00022692"/>
    </source>
</evidence>
<feature type="transmembrane region" description="Helical" evidence="19">
    <location>
        <begin position="112"/>
        <end position="130"/>
    </location>
</feature>
<evidence type="ECO:0000256" key="2">
    <source>
        <dbReference type="ARBA" id="ARBA00004651"/>
    </source>
</evidence>
<dbReference type="GO" id="GO:0009236">
    <property type="term" value="P:cobalamin biosynthetic process"/>
    <property type="evidence" value="ECO:0007669"/>
    <property type="project" value="UniProtKB-UniRule"/>
</dbReference>
<protein>
    <recommendedName>
        <fullName evidence="6 19">Adenosylcobinamide-GDP ribazoletransferase</fullName>
        <ecNumber evidence="5 19">2.7.8.26</ecNumber>
    </recommendedName>
    <alternativeName>
        <fullName evidence="16 19">Cobalamin synthase</fullName>
    </alternativeName>
    <alternativeName>
        <fullName evidence="15 19">Cobalamin-5'-phosphate synthase</fullName>
    </alternativeName>
</protein>
<evidence type="ECO:0000256" key="7">
    <source>
        <dbReference type="ARBA" id="ARBA00022475"/>
    </source>
</evidence>
<evidence type="ECO:0000256" key="6">
    <source>
        <dbReference type="ARBA" id="ARBA00015850"/>
    </source>
</evidence>
<evidence type="ECO:0000256" key="19">
    <source>
        <dbReference type="HAMAP-Rule" id="MF_00719"/>
    </source>
</evidence>
<comment type="caution">
    <text evidence="20">The sequence shown here is derived from an EMBL/GenBank/DDBJ whole genome shotgun (WGS) entry which is preliminary data.</text>
</comment>
<comment type="catalytic activity">
    <reaction evidence="18 19">
        <text>alpha-ribazole 5'-phosphate + adenosylcob(III)inamide-GDP = adenosylcob(III)alamin 5'-phosphate + GMP + H(+)</text>
        <dbReference type="Rhea" id="RHEA:23560"/>
        <dbReference type="ChEBI" id="CHEBI:15378"/>
        <dbReference type="ChEBI" id="CHEBI:57918"/>
        <dbReference type="ChEBI" id="CHEBI:58115"/>
        <dbReference type="ChEBI" id="CHEBI:60487"/>
        <dbReference type="ChEBI" id="CHEBI:60493"/>
        <dbReference type="EC" id="2.7.8.26"/>
    </reaction>
</comment>
<comment type="subcellular location">
    <subcellularLocation>
        <location evidence="2 19">Cell membrane</location>
        <topology evidence="2 19">Multi-pass membrane protein</topology>
    </subcellularLocation>
</comment>
<dbReference type="Pfam" id="PF02654">
    <property type="entry name" value="CobS"/>
    <property type="match status" value="1"/>
</dbReference>
<keyword evidence="8 19" id="KW-0169">Cobalamin biosynthesis</keyword>
<dbReference type="GO" id="GO:0008818">
    <property type="term" value="F:cobalamin 5'-phosphate synthase activity"/>
    <property type="evidence" value="ECO:0007669"/>
    <property type="project" value="UniProtKB-UniRule"/>
</dbReference>
<evidence type="ECO:0000313" key="21">
    <source>
        <dbReference type="Proteomes" id="UP000460949"/>
    </source>
</evidence>
<dbReference type="EMBL" id="WMET01000001">
    <property type="protein sequence ID" value="MYL19561.1"/>
    <property type="molecule type" value="Genomic_DNA"/>
</dbReference>
<evidence type="ECO:0000256" key="4">
    <source>
        <dbReference type="ARBA" id="ARBA00010561"/>
    </source>
</evidence>
<accession>A0A845DPM2</accession>
<evidence type="ECO:0000256" key="13">
    <source>
        <dbReference type="ARBA" id="ARBA00023136"/>
    </source>
</evidence>
<evidence type="ECO:0000313" key="20">
    <source>
        <dbReference type="EMBL" id="MYL19561.1"/>
    </source>
</evidence>
<dbReference type="UniPathway" id="UPA00148">
    <property type="reaction ID" value="UER00238"/>
</dbReference>
<keyword evidence="7 19" id="KW-1003">Cell membrane</keyword>
<comment type="similarity">
    <text evidence="4 19">Belongs to the CobS family.</text>
</comment>
<feature type="transmembrane region" description="Helical" evidence="19">
    <location>
        <begin position="136"/>
        <end position="153"/>
    </location>
</feature>
<evidence type="ECO:0000256" key="9">
    <source>
        <dbReference type="ARBA" id="ARBA00022679"/>
    </source>
</evidence>
<keyword evidence="10 19" id="KW-0812">Transmembrane</keyword>
<name>A0A845DPM2_9BACI</name>
<keyword evidence="12 19" id="KW-1133">Transmembrane helix</keyword>
<dbReference type="EC" id="2.7.8.26" evidence="5 19"/>
<evidence type="ECO:0000256" key="11">
    <source>
        <dbReference type="ARBA" id="ARBA00022842"/>
    </source>
</evidence>
<reference evidence="20 21" key="1">
    <citation type="submission" date="2019-11" db="EMBL/GenBank/DDBJ databases">
        <title>Genome sequences of 17 halophilic strains isolated from different environments.</title>
        <authorList>
            <person name="Furrow R.E."/>
        </authorList>
    </citation>
    <scope>NUCLEOTIDE SEQUENCE [LARGE SCALE GENOMIC DNA]</scope>
    <source>
        <strain evidence="20 21">22511_23_Filter</strain>
    </source>
</reference>
<evidence type="ECO:0000256" key="17">
    <source>
        <dbReference type="ARBA" id="ARBA00048623"/>
    </source>
</evidence>
<evidence type="ECO:0000256" key="3">
    <source>
        <dbReference type="ARBA" id="ARBA00004663"/>
    </source>
</evidence>
<dbReference type="RefSeq" id="WP_160835939.1">
    <property type="nucleotide sequence ID" value="NZ_WMET01000001.1"/>
</dbReference>